<dbReference type="SUPFAM" id="SSF52047">
    <property type="entry name" value="RNI-like"/>
    <property type="match status" value="1"/>
</dbReference>
<dbReference type="Proteomes" id="UP000250321">
    <property type="component" value="Unassembled WGS sequence"/>
</dbReference>
<dbReference type="PANTHER" id="PTHR15140:SF37">
    <property type="entry name" value="UBIQUITIN-LIKE DOMAIN-CONTAINING PROTEIN"/>
    <property type="match status" value="1"/>
</dbReference>
<keyword evidence="4" id="KW-1185">Reference proteome</keyword>
<protein>
    <submittedName>
        <fullName evidence="3">Putative disease resistance protein</fullName>
    </submittedName>
</protein>
<organism evidence="3 4">
    <name type="scientific">Prunus yedoensis var. nudiflora</name>
    <dbReference type="NCBI Taxonomy" id="2094558"/>
    <lineage>
        <taxon>Eukaryota</taxon>
        <taxon>Viridiplantae</taxon>
        <taxon>Streptophyta</taxon>
        <taxon>Embryophyta</taxon>
        <taxon>Tracheophyta</taxon>
        <taxon>Spermatophyta</taxon>
        <taxon>Magnoliopsida</taxon>
        <taxon>eudicotyledons</taxon>
        <taxon>Gunneridae</taxon>
        <taxon>Pentapetalae</taxon>
        <taxon>rosids</taxon>
        <taxon>fabids</taxon>
        <taxon>Rosales</taxon>
        <taxon>Rosaceae</taxon>
        <taxon>Amygdaloideae</taxon>
        <taxon>Amygdaleae</taxon>
        <taxon>Prunus</taxon>
    </lineage>
</organism>
<evidence type="ECO:0000313" key="4">
    <source>
        <dbReference type="Proteomes" id="UP000250321"/>
    </source>
</evidence>
<evidence type="ECO:0000256" key="1">
    <source>
        <dbReference type="ARBA" id="ARBA00022737"/>
    </source>
</evidence>
<dbReference type="Gene3D" id="3.80.10.10">
    <property type="entry name" value="Ribonuclease Inhibitor"/>
    <property type="match status" value="1"/>
</dbReference>
<dbReference type="Pfam" id="PF23598">
    <property type="entry name" value="LRR_14"/>
    <property type="match status" value="1"/>
</dbReference>
<evidence type="ECO:0000259" key="2">
    <source>
        <dbReference type="Pfam" id="PF23598"/>
    </source>
</evidence>
<name>A0A315APK3_PRUYE</name>
<gene>
    <name evidence="3" type="ORF">Pyn_00822</name>
</gene>
<keyword evidence="1" id="KW-0677">Repeat</keyword>
<dbReference type="OrthoDB" id="1113350at2759"/>
<dbReference type="PANTHER" id="PTHR15140">
    <property type="entry name" value="TUBULIN-SPECIFIC CHAPERONE E"/>
    <property type="match status" value="1"/>
</dbReference>
<dbReference type="InterPro" id="IPR055414">
    <property type="entry name" value="LRR_R13L4/SHOC2-like"/>
</dbReference>
<proteinExistence type="predicted"/>
<feature type="domain" description="Disease resistance R13L4/SHOC-2-like LRR" evidence="2">
    <location>
        <begin position="19"/>
        <end position="137"/>
    </location>
</feature>
<dbReference type="EMBL" id="PJQY01000201">
    <property type="protein sequence ID" value="PQQ16246.1"/>
    <property type="molecule type" value="Genomic_DNA"/>
</dbReference>
<evidence type="ECO:0000313" key="3">
    <source>
        <dbReference type="EMBL" id="PQQ16246.1"/>
    </source>
</evidence>
<dbReference type="InterPro" id="IPR032675">
    <property type="entry name" value="LRR_dom_sf"/>
</dbReference>
<accession>A0A315APK3</accession>
<dbReference type="STRING" id="2094558.A0A315APK3"/>
<reference evidence="3 4" key="1">
    <citation type="submission" date="2018-02" db="EMBL/GenBank/DDBJ databases">
        <title>Draft genome of wild Prunus yedoensis var. nudiflora.</title>
        <authorList>
            <person name="Baek S."/>
            <person name="Kim J.-H."/>
            <person name="Choi K."/>
            <person name="Kim G.-B."/>
            <person name="Cho A."/>
            <person name="Jang H."/>
            <person name="Shin C.-H."/>
            <person name="Yu H.-J."/>
            <person name="Mun J.-H."/>
        </authorList>
    </citation>
    <scope>NUCLEOTIDE SEQUENCE [LARGE SCALE GENOMIC DNA]</scope>
    <source>
        <strain evidence="4">cv. Jeju island</strain>
        <tissue evidence="3">Leaf</tissue>
    </source>
</reference>
<comment type="caution">
    <text evidence="3">The sequence shown here is derived from an EMBL/GenBank/DDBJ whole genome shotgun (WGS) entry which is preliminary data.</text>
</comment>
<dbReference type="AlphaFoldDB" id="A0A315APK3"/>
<sequence>MQIVSSCRRIYKLRLEGPIAELPKELHTYPNLTKLQLIECGLKEDQMGILEKLPNLTILMLLGYSFKEDTKILVFSKGGFPFLQYLYVFGSPITEWRVEEGAMPHLCRLEITHCTGWTTLPDGLRYLTNLRELTIKRMRRELHCRIEEGGEDFYKIKHVPSLVIGEPLY</sequence>